<comment type="caution">
    <text evidence="1">The sequence shown here is derived from an EMBL/GenBank/DDBJ whole genome shotgun (WGS) entry which is preliminary data.</text>
</comment>
<dbReference type="PANTHER" id="PTHR15811">
    <property type="entry name" value="MTH938 DOMAIN-CONTAINING PROTEIN"/>
    <property type="match status" value="1"/>
</dbReference>
<keyword evidence="2" id="KW-1185">Reference proteome</keyword>
<dbReference type="AlphaFoldDB" id="A0A9W6GK11"/>
<organism evidence="1 2">
    <name type="scientific">Propionigenium maris DSM 9537</name>
    <dbReference type="NCBI Taxonomy" id="1123000"/>
    <lineage>
        <taxon>Bacteria</taxon>
        <taxon>Fusobacteriati</taxon>
        <taxon>Fusobacteriota</taxon>
        <taxon>Fusobacteriia</taxon>
        <taxon>Fusobacteriales</taxon>
        <taxon>Fusobacteriaceae</taxon>
        <taxon>Propionigenium</taxon>
    </lineage>
</organism>
<dbReference type="EMBL" id="BSDY01000009">
    <property type="protein sequence ID" value="GLI56574.1"/>
    <property type="molecule type" value="Genomic_DNA"/>
</dbReference>
<accession>A0A9W6GK11</accession>
<sequence>MKIEKYAFGRMTVSGSTFTSDVVIFPERIRSPWWREEGHLLQLKDIEDILEYRPEALVIGTGYYGQMRVDPEVIEKLRDLNIDYYIQDSRKGMDIYNSLDTERKVGAFHLTC</sequence>
<name>A0A9W6GK11_9FUSO</name>
<dbReference type="Pfam" id="PF04430">
    <property type="entry name" value="DUF498"/>
    <property type="match status" value="1"/>
</dbReference>
<dbReference type="InterPro" id="IPR007523">
    <property type="entry name" value="NDUFAF3/AAMDC"/>
</dbReference>
<dbReference type="Proteomes" id="UP001144471">
    <property type="component" value="Unassembled WGS sequence"/>
</dbReference>
<dbReference type="GO" id="GO:0005737">
    <property type="term" value="C:cytoplasm"/>
    <property type="evidence" value="ECO:0007669"/>
    <property type="project" value="TreeGrafter"/>
</dbReference>
<evidence type="ECO:0000313" key="1">
    <source>
        <dbReference type="EMBL" id="GLI56574.1"/>
    </source>
</evidence>
<dbReference type="InterPro" id="IPR036748">
    <property type="entry name" value="MTH938-like_sf"/>
</dbReference>
<dbReference type="PANTHER" id="PTHR15811:SF5">
    <property type="entry name" value="MTH938 DOMAIN-CONTAINING PROTEIN"/>
    <property type="match status" value="1"/>
</dbReference>
<dbReference type="RefSeq" id="WP_281835822.1">
    <property type="nucleotide sequence ID" value="NZ_BSDY01000009.1"/>
</dbReference>
<evidence type="ECO:0000313" key="2">
    <source>
        <dbReference type="Proteomes" id="UP001144471"/>
    </source>
</evidence>
<gene>
    <name evidence="1" type="ORF">PM10SUCC1_20880</name>
</gene>
<protein>
    <submittedName>
        <fullName evidence="1">Uncharacterized protein</fullName>
    </submittedName>
</protein>
<proteinExistence type="predicted"/>
<dbReference type="Gene3D" id="3.40.1230.10">
    <property type="entry name" value="MTH938-like"/>
    <property type="match status" value="1"/>
</dbReference>
<reference evidence="1" key="1">
    <citation type="submission" date="2022-12" db="EMBL/GenBank/DDBJ databases">
        <title>Reference genome sequencing for broad-spectrum identification of bacterial and archaeal isolates by mass spectrometry.</title>
        <authorList>
            <person name="Sekiguchi Y."/>
            <person name="Tourlousse D.M."/>
        </authorList>
    </citation>
    <scope>NUCLEOTIDE SEQUENCE</scope>
    <source>
        <strain evidence="1">10succ1</strain>
    </source>
</reference>
<dbReference type="SUPFAM" id="SSF64076">
    <property type="entry name" value="MTH938-like"/>
    <property type="match status" value="1"/>
</dbReference>